<proteinExistence type="predicted"/>
<comment type="caution">
    <text evidence="1">The sequence shown here is derived from an EMBL/GenBank/DDBJ whole genome shotgun (WGS) entry which is preliminary data.</text>
</comment>
<dbReference type="Proteomes" id="UP001186974">
    <property type="component" value="Unassembled WGS sequence"/>
</dbReference>
<keyword evidence="2" id="KW-1185">Reference proteome</keyword>
<accession>A0ACC3CT72</accession>
<protein>
    <submittedName>
        <fullName evidence="1">Uncharacterized protein</fullName>
    </submittedName>
</protein>
<reference evidence="1" key="1">
    <citation type="submission" date="2024-09" db="EMBL/GenBank/DDBJ databases">
        <title>Black Yeasts Isolated from many extreme environments.</title>
        <authorList>
            <person name="Coleine C."/>
            <person name="Stajich J.E."/>
            <person name="Selbmann L."/>
        </authorList>
    </citation>
    <scope>NUCLEOTIDE SEQUENCE</scope>
    <source>
        <strain evidence="1">CCFEE 5737</strain>
    </source>
</reference>
<evidence type="ECO:0000313" key="1">
    <source>
        <dbReference type="EMBL" id="KAK3044458.1"/>
    </source>
</evidence>
<evidence type="ECO:0000313" key="2">
    <source>
        <dbReference type="Proteomes" id="UP001186974"/>
    </source>
</evidence>
<name>A0ACC3CT72_9PEZI</name>
<dbReference type="EMBL" id="JAWDJW010011908">
    <property type="protein sequence ID" value="KAK3044458.1"/>
    <property type="molecule type" value="Genomic_DNA"/>
</dbReference>
<organism evidence="1 2">
    <name type="scientific">Coniosporium uncinatum</name>
    <dbReference type="NCBI Taxonomy" id="93489"/>
    <lineage>
        <taxon>Eukaryota</taxon>
        <taxon>Fungi</taxon>
        <taxon>Dikarya</taxon>
        <taxon>Ascomycota</taxon>
        <taxon>Pezizomycotina</taxon>
        <taxon>Dothideomycetes</taxon>
        <taxon>Dothideomycetes incertae sedis</taxon>
        <taxon>Coniosporium</taxon>
    </lineage>
</organism>
<gene>
    <name evidence="1" type="ORF">LTS18_001234</name>
</gene>
<feature type="non-terminal residue" evidence="1">
    <location>
        <position position="243"/>
    </location>
</feature>
<sequence length="243" mass="26923">MSIPLSPISPQLLNARTPETASKFSIAGTSPAKGAAFEDESLIDWREEASSPFVAEIDQNTMQASQDYFLEQTPSKSRSPSKTMMGEVTQELYMTTPALKSASRESVFQIHEDEPAIETTPRPDTRTEPAQGNTNAIAPKRSRSPIKRADSYERPPANASSHFNDSAYHESEPVLRSNEGLTITMKNLEEETRNRSFTHVAVTEETEYIETEATSVDIEEDGNIDDTCFTAFSEVPNTDMTAF</sequence>